<dbReference type="PANTHER" id="PTHR13318:SF193">
    <property type="entry name" value="F-BOX_LRR-REPEAT PROTEIN 16"/>
    <property type="match status" value="1"/>
</dbReference>
<keyword evidence="4" id="KW-1185">Reference proteome</keyword>
<feature type="compositionally biased region" description="Polar residues" evidence="1">
    <location>
        <begin position="31"/>
        <end position="55"/>
    </location>
</feature>
<accession>A0A8J2JD37</accession>
<evidence type="ECO:0000259" key="2">
    <source>
        <dbReference type="Pfam" id="PF25372"/>
    </source>
</evidence>
<dbReference type="Proteomes" id="UP000708208">
    <property type="component" value="Unassembled WGS sequence"/>
</dbReference>
<dbReference type="InterPro" id="IPR057207">
    <property type="entry name" value="FBXL15_LRR"/>
</dbReference>
<protein>
    <recommendedName>
        <fullName evidence="2">F-box/LRR-repeat protein 15-like leucin rich repeat domain-containing protein</fullName>
    </recommendedName>
</protein>
<dbReference type="AlphaFoldDB" id="A0A8J2JD37"/>
<sequence>MSLSPSGMIDRASAEITRCIMRIKKKKDGNNHSTTGTPTASTNNSVKQTPQPQSNTERHETTNNVGTPQKKPMNNQMGLGNIIMMGTPTRKLNHISGNYTTNPSPRSKMNFSSNLMMDSQFLSFLFTKYFHGLDKLVLPLVCKYWRDTTYGLTREYWDKELVPVLNCKEIRHELLNCAGVRRRFYSAVHKRGCGHVKLILEPKVSNILGFTSCEWRGKYIKSGLNIEQRIINFCRFTGLKLLGATDEDAEDVLIHFSQGSSLIQTLKLYNSSLTDKGLYSLLDHLSIVENLELVSCNEITEDGITKALPVNLSNIVILDCIHVADLVFSSVAKLPCLRSFTIQAYHVTDAALSSFNSKLNLNLTTLKLNSCWELTNQAILHIVSSLPHLETLSLSGCSKVTDEGIEILAENLTVLKSLDLSWCSRITDSSLECIACDLVSLQQLILDRCTLVTDLGIGYLATMSSLRLLSIRWCSSIRDQAVHHIISIKKLQYLSIAGCTNISAGTLCSLSSLRELRELELTNCGVTPSVIQFLRNTLQHCLVIE</sequence>
<dbReference type="EMBL" id="CAJVCH010052262">
    <property type="protein sequence ID" value="CAG7718281.1"/>
    <property type="molecule type" value="Genomic_DNA"/>
</dbReference>
<dbReference type="PANTHER" id="PTHR13318">
    <property type="entry name" value="PARTNER OF PAIRED, ISOFORM B-RELATED"/>
    <property type="match status" value="1"/>
</dbReference>
<evidence type="ECO:0000313" key="3">
    <source>
        <dbReference type="EMBL" id="CAG7718281.1"/>
    </source>
</evidence>
<name>A0A8J2JD37_9HEXA</name>
<proteinExistence type="predicted"/>
<dbReference type="OrthoDB" id="10044893at2759"/>
<feature type="compositionally biased region" description="Polar residues" evidence="1">
    <location>
        <begin position="62"/>
        <end position="75"/>
    </location>
</feature>
<organism evidence="3 4">
    <name type="scientific">Allacma fusca</name>
    <dbReference type="NCBI Taxonomy" id="39272"/>
    <lineage>
        <taxon>Eukaryota</taxon>
        <taxon>Metazoa</taxon>
        <taxon>Ecdysozoa</taxon>
        <taxon>Arthropoda</taxon>
        <taxon>Hexapoda</taxon>
        <taxon>Collembola</taxon>
        <taxon>Symphypleona</taxon>
        <taxon>Sminthuridae</taxon>
        <taxon>Allacma</taxon>
    </lineage>
</organism>
<evidence type="ECO:0000256" key="1">
    <source>
        <dbReference type="SAM" id="MobiDB-lite"/>
    </source>
</evidence>
<feature type="domain" description="F-box/LRR-repeat protein 15-like leucin rich repeat" evidence="2">
    <location>
        <begin position="344"/>
        <end position="527"/>
    </location>
</feature>
<dbReference type="GO" id="GO:0019005">
    <property type="term" value="C:SCF ubiquitin ligase complex"/>
    <property type="evidence" value="ECO:0007669"/>
    <property type="project" value="TreeGrafter"/>
</dbReference>
<gene>
    <name evidence="3" type="ORF">AFUS01_LOCUS7683</name>
</gene>
<evidence type="ECO:0000313" key="4">
    <source>
        <dbReference type="Proteomes" id="UP000708208"/>
    </source>
</evidence>
<dbReference type="SMART" id="SM00367">
    <property type="entry name" value="LRR_CC"/>
    <property type="match status" value="7"/>
</dbReference>
<dbReference type="InterPro" id="IPR006553">
    <property type="entry name" value="Leu-rich_rpt_Cys-con_subtyp"/>
</dbReference>
<dbReference type="Pfam" id="PF25372">
    <property type="entry name" value="DUF7885"/>
    <property type="match status" value="1"/>
</dbReference>
<dbReference type="GO" id="GO:0031146">
    <property type="term" value="P:SCF-dependent proteasomal ubiquitin-dependent protein catabolic process"/>
    <property type="evidence" value="ECO:0007669"/>
    <property type="project" value="TreeGrafter"/>
</dbReference>
<feature type="region of interest" description="Disordered" evidence="1">
    <location>
        <begin position="23"/>
        <end position="75"/>
    </location>
</feature>
<comment type="caution">
    <text evidence="3">The sequence shown here is derived from an EMBL/GenBank/DDBJ whole genome shotgun (WGS) entry which is preliminary data.</text>
</comment>
<reference evidence="3" key="1">
    <citation type="submission" date="2021-06" db="EMBL/GenBank/DDBJ databases">
        <authorList>
            <person name="Hodson N. C."/>
            <person name="Mongue J. A."/>
            <person name="Jaron S. K."/>
        </authorList>
    </citation>
    <scope>NUCLEOTIDE SEQUENCE</scope>
</reference>
<dbReference type="SMART" id="SM00368">
    <property type="entry name" value="LRR_RI"/>
    <property type="match status" value="3"/>
</dbReference>